<dbReference type="CDD" id="cd00739">
    <property type="entry name" value="DHPS"/>
    <property type="match status" value="1"/>
</dbReference>
<evidence type="ECO:0000259" key="10">
    <source>
        <dbReference type="PROSITE" id="PS50972"/>
    </source>
</evidence>
<dbReference type="RefSeq" id="WP_258499479.1">
    <property type="nucleotide sequence ID" value="NZ_JANSKA010000005.1"/>
</dbReference>
<dbReference type="PROSITE" id="PS00792">
    <property type="entry name" value="DHPS_1"/>
    <property type="match status" value="1"/>
</dbReference>
<comment type="catalytic activity">
    <reaction evidence="1">
        <text>(7,8-dihydropterin-6-yl)methyl diphosphate + 4-aminobenzoate = 7,8-dihydropteroate + diphosphate</text>
        <dbReference type="Rhea" id="RHEA:19949"/>
        <dbReference type="ChEBI" id="CHEBI:17836"/>
        <dbReference type="ChEBI" id="CHEBI:17839"/>
        <dbReference type="ChEBI" id="CHEBI:33019"/>
        <dbReference type="ChEBI" id="CHEBI:72950"/>
        <dbReference type="EC" id="2.5.1.15"/>
    </reaction>
</comment>
<evidence type="ECO:0000256" key="8">
    <source>
        <dbReference type="ARBA" id="ARBA00022842"/>
    </source>
</evidence>
<evidence type="ECO:0000256" key="3">
    <source>
        <dbReference type="ARBA" id="ARBA00004763"/>
    </source>
</evidence>
<dbReference type="NCBIfam" id="TIGR01496">
    <property type="entry name" value="DHPS"/>
    <property type="match status" value="1"/>
</dbReference>
<sequence>MPIAPAWNCSNIALDLSRPRVMGVLNVTPDSFSDGGTHNTPKAAIATASQMLADGADLIDMGGESTRPGFTPVQPDEEFQRLEPVVRWLVREGTLVSIDTRHPEVAQRCIDLGAQIINDVTGFSDPRMVKVAATSDCGCVVMHSGPVSGTATKSSAVMASAEKDDLSALMNGASAGNRAWEASGDKPLLPDSSHVMSLLEGYLLDRARDLKARGVSASRICLDPGVGFGKSPEDSIVILRATKDLASLGYPLMCAVSRKRFVGTVSGVASAPARDDATIGISLAAAARGARVLRVHNVPGMTQALDGFWAASEPWTSRVTLLLSPAAEKDVQQAIEAVDAMPLTRVRGSNASLPGGQLQLEVETALDRIPFQHELDSALGAAATKVELSRTTALK</sequence>
<evidence type="ECO:0000256" key="6">
    <source>
        <dbReference type="ARBA" id="ARBA00022679"/>
    </source>
</evidence>
<evidence type="ECO:0000256" key="9">
    <source>
        <dbReference type="ARBA" id="ARBA00022909"/>
    </source>
</evidence>
<dbReference type="EC" id="2.5.1.15" evidence="5"/>
<dbReference type="InterPro" id="IPR006390">
    <property type="entry name" value="DHP_synth_dom"/>
</dbReference>
<dbReference type="PROSITE" id="PS00793">
    <property type="entry name" value="DHPS_2"/>
    <property type="match status" value="1"/>
</dbReference>
<evidence type="ECO:0000256" key="5">
    <source>
        <dbReference type="ARBA" id="ARBA00012458"/>
    </source>
</evidence>
<dbReference type="InterPro" id="IPR045031">
    <property type="entry name" value="DHP_synth-like"/>
</dbReference>
<dbReference type="SUPFAM" id="SSF51717">
    <property type="entry name" value="Dihydropteroate synthetase-like"/>
    <property type="match status" value="1"/>
</dbReference>
<dbReference type="GO" id="GO:0004156">
    <property type="term" value="F:dihydropteroate synthase activity"/>
    <property type="evidence" value="ECO:0007669"/>
    <property type="project" value="UniProtKB-EC"/>
</dbReference>
<dbReference type="InterPro" id="IPR000489">
    <property type="entry name" value="Pterin-binding_dom"/>
</dbReference>
<accession>A0ABT1ZA31</accession>
<dbReference type="PANTHER" id="PTHR20941:SF1">
    <property type="entry name" value="FOLIC ACID SYNTHESIS PROTEIN FOL1"/>
    <property type="match status" value="1"/>
</dbReference>
<evidence type="ECO:0000313" key="12">
    <source>
        <dbReference type="Proteomes" id="UP001204320"/>
    </source>
</evidence>
<reference evidence="11 12" key="1">
    <citation type="submission" date="2022-08" db="EMBL/GenBank/DDBJ databases">
        <title>Tractidigestivibacter montrealensis type strain KD21.</title>
        <authorList>
            <person name="Diop K."/>
            <person name="Richard C."/>
            <person name="Routy B."/>
        </authorList>
    </citation>
    <scope>NUCLEOTIDE SEQUENCE [LARGE SCALE GENOMIC DNA]</scope>
    <source>
        <strain evidence="11 12">KD21</strain>
    </source>
</reference>
<dbReference type="PROSITE" id="PS50972">
    <property type="entry name" value="PTERIN_BINDING"/>
    <property type="match status" value="1"/>
</dbReference>
<comment type="similarity">
    <text evidence="4">Belongs to the DHPS family.</text>
</comment>
<protein>
    <recommendedName>
        <fullName evidence="5">dihydropteroate synthase</fullName>
        <ecNumber evidence="5">2.5.1.15</ecNumber>
    </recommendedName>
</protein>
<comment type="caution">
    <text evidence="11">The sequence shown here is derived from an EMBL/GenBank/DDBJ whole genome shotgun (WGS) entry which is preliminary data.</text>
</comment>
<keyword evidence="12" id="KW-1185">Reference proteome</keyword>
<evidence type="ECO:0000256" key="1">
    <source>
        <dbReference type="ARBA" id="ARBA00000012"/>
    </source>
</evidence>
<keyword evidence="7" id="KW-0479">Metal-binding</keyword>
<dbReference type="Pfam" id="PF00809">
    <property type="entry name" value="Pterin_bind"/>
    <property type="match status" value="1"/>
</dbReference>
<dbReference type="Gene3D" id="3.20.20.20">
    <property type="entry name" value="Dihydropteroate synthase-like"/>
    <property type="match status" value="1"/>
</dbReference>
<gene>
    <name evidence="11" type="primary">folP</name>
    <name evidence="11" type="ORF">NVS32_08825</name>
</gene>
<dbReference type="Proteomes" id="UP001204320">
    <property type="component" value="Unassembled WGS sequence"/>
</dbReference>
<dbReference type="EMBL" id="JANSKA010000005">
    <property type="protein sequence ID" value="MCR9037046.1"/>
    <property type="molecule type" value="Genomic_DNA"/>
</dbReference>
<evidence type="ECO:0000256" key="2">
    <source>
        <dbReference type="ARBA" id="ARBA00001946"/>
    </source>
</evidence>
<evidence type="ECO:0000313" key="11">
    <source>
        <dbReference type="EMBL" id="MCR9037046.1"/>
    </source>
</evidence>
<comment type="pathway">
    <text evidence="3">Cofactor biosynthesis; tetrahydrofolate biosynthesis; 7,8-dihydrofolate from 2-amino-4-hydroxy-6-hydroxymethyl-7,8-dihydropteridine diphosphate and 4-aminobenzoate: step 1/2.</text>
</comment>
<comment type="cofactor">
    <cofactor evidence="2">
        <name>Mg(2+)</name>
        <dbReference type="ChEBI" id="CHEBI:18420"/>
    </cofactor>
</comment>
<keyword evidence="6 11" id="KW-0808">Transferase</keyword>
<dbReference type="InterPro" id="IPR011005">
    <property type="entry name" value="Dihydropteroate_synth-like_sf"/>
</dbReference>
<dbReference type="PANTHER" id="PTHR20941">
    <property type="entry name" value="FOLATE SYNTHESIS PROTEINS"/>
    <property type="match status" value="1"/>
</dbReference>
<feature type="domain" description="Pterin-binding" evidence="10">
    <location>
        <begin position="19"/>
        <end position="306"/>
    </location>
</feature>
<name>A0ABT1ZA31_9ACTN</name>
<evidence type="ECO:0000256" key="4">
    <source>
        <dbReference type="ARBA" id="ARBA00009503"/>
    </source>
</evidence>
<proteinExistence type="inferred from homology"/>
<evidence type="ECO:0000256" key="7">
    <source>
        <dbReference type="ARBA" id="ARBA00022723"/>
    </source>
</evidence>
<organism evidence="11 12">
    <name type="scientific">Tractidigestivibacter montrealensis</name>
    <dbReference type="NCBI Taxonomy" id="2972466"/>
    <lineage>
        <taxon>Bacteria</taxon>
        <taxon>Bacillati</taxon>
        <taxon>Actinomycetota</taxon>
        <taxon>Coriobacteriia</taxon>
        <taxon>Coriobacteriales</taxon>
        <taxon>Atopobiaceae</taxon>
        <taxon>Tractidigestivibacter</taxon>
    </lineage>
</organism>
<keyword evidence="9" id="KW-0289">Folate biosynthesis</keyword>
<keyword evidence="8" id="KW-0460">Magnesium</keyword>